<evidence type="ECO:0000256" key="5">
    <source>
        <dbReference type="ARBA" id="ARBA00023163"/>
    </source>
</evidence>
<dbReference type="Gene3D" id="1.25.40.770">
    <property type="entry name" value="TAF6, C-terminal HEAT repeat domain"/>
    <property type="match status" value="1"/>
</dbReference>
<sequence>MSIVPKETIEVIAQSVGIPSLGADVAVALAPDVEYRLREIMQESIKCMRHAKRTVLTADDVDSALGLRNVEPVYGFASGDPLRFKRAVGHKDLFYLDDREVDFKEIIEAPLPKAPLDTSVVAHWLAIEGVQPAIPENPAIDAIVPPTENKRSEHGKDDGLPVDIKLPVKHVLSRELQMYFDKIAELTMSRSDTSLFKEALVSLAKDSGLHPLVPYFSYFIADEVTRSLGDLPVLFALMRVVQSLLRNPHIHIEPYLHQLMPSMITCIVAKRLGHRLSDNHWELRDFSANLVASVCRRFGHVYHNLQNRLTKTLIHAFLDPAKSLTQHYGAVQGISALGPSAIRLLLLPNLVTYMQLLEPELQLEKQKNEMKRKEAWRVYGALLCAAGKCLYDRLKLFPGLLSPSMRPLLRSNKRVSTNNPNKRKSSTNLSATQPPLKKMATDATANSMASASMGGNMQGAMDGFPNQLANPGMMQASSSGQIVESIPSAVIRRDQGSDLAQRVSAVLRQAWKEDQDTGHLLGSLYDVFGEAIFSFVQPPEISLFV</sequence>
<dbReference type="GO" id="GO:0046695">
    <property type="term" value="C:SLIK (SAGA-like) complex"/>
    <property type="evidence" value="ECO:0007669"/>
    <property type="project" value="InterPro"/>
</dbReference>
<dbReference type="STRING" id="4558.A0A1B6QBQ0"/>
<dbReference type="PANTHER" id="PTHR10221">
    <property type="entry name" value="TRANSCRIPTION INITIATION FACTOR TFIID SUBUNIT 6"/>
    <property type="match status" value="1"/>
</dbReference>
<dbReference type="GO" id="GO:0003713">
    <property type="term" value="F:transcription coactivator activity"/>
    <property type="evidence" value="ECO:0000318"/>
    <property type="project" value="GO_Central"/>
</dbReference>
<evidence type="ECO:0000256" key="7">
    <source>
        <dbReference type="SAM" id="MobiDB-lite"/>
    </source>
</evidence>
<dbReference type="Pfam" id="PF07571">
    <property type="entry name" value="TAF6_C"/>
    <property type="match status" value="1"/>
</dbReference>
<gene>
    <name evidence="9" type="ORF">SORBI_3002G158700</name>
</gene>
<evidence type="ECO:0000256" key="1">
    <source>
        <dbReference type="ARBA" id="ARBA00004123"/>
    </source>
</evidence>
<evidence type="ECO:0000256" key="3">
    <source>
        <dbReference type="ARBA" id="ARBA00023015"/>
    </source>
</evidence>
<dbReference type="AlphaFoldDB" id="A0A1B6QBQ0"/>
<evidence type="ECO:0000259" key="8">
    <source>
        <dbReference type="SMART" id="SM00803"/>
    </source>
</evidence>
<dbReference type="GO" id="GO:0000124">
    <property type="term" value="C:SAGA complex"/>
    <property type="evidence" value="ECO:0007669"/>
    <property type="project" value="InterPro"/>
</dbReference>
<dbReference type="GO" id="GO:0046982">
    <property type="term" value="F:protein heterodimerization activity"/>
    <property type="evidence" value="ECO:0007669"/>
    <property type="project" value="InterPro"/>
</dbReference>
<dbReference type="GO" id="GO:0051123">
    <property type="term" value="P:RNA polymerase II preinitiation complex assembly"/>
    <property type="evidence" value="ECO:0000318"/>
    <property type="project" value="GO_Central"/>
</dbReference>
<dbReference type="InterPro" id="IPR009072">
    <property type="entry name" value="Histone-fold"/>
</dbReference>
<dbReference type="Gramene" id="KXG35330">
    <property type="protein sequence ID" value="KXG35330"/>
    <property type="gene ID" value="SORBI_3002G158700"/>
</dbReference>
<dbReference type="SMART" id="SM00803">
    <property type="entry name" value="TAF"/>
    <property type="match status" value="1"/>
</dbReference>
<dbReference type="InterPro" id="IPR004823">
    <property type="entry name" value="TAF_TATA-bd_Histone-like_dom"/>
</dbReference>
<dbReference type="CDD" id="cd08050">
    <property type="entry name" value="TAF6C"/>
    <property type="match status" value="1"/>
</dbReference>
<reference evidence="9 10" key="1">
    <citation type="journal article" date="2009" name="Nature">
        <title>The Sorghum bicolor genome and the diversification of grasses.</title>
        <authorList>
            <person name="Paterson A.H."/>
            <person name="Bowers J.E."/>
            <person name="Bruggmann R."/>
            <person name="Dubchak I."/>
            <person name="Grimwood J."/>
            <person name="Gundlach H."/>
            <person name="Haberer G."/>
            <person name="Hellsten U."/>
            <person name="Mitros T."/>
            <person name="Poliakov A."/>
            <person name="Schmutz J."/>
            <person name="Spannagl M."/>
            <person name="Tang H."/>
            <person name="Wang X."/>
            <person name="Wicker T."/>
            <person name="Bharti A.K."/>
            <person name="Chapman J."/>
            <person name="Feltus F.A."/>
            <person name="Gowik U."/>
            <person name="Grigoriev I.V."/>
            <person name="Lyons E."/>
            <person name="Maher C.A."/>
            <person name="Martis M."/>
            <person name="Narechania A."/>
            <person name="Otillar R.P."/>
            <person name="Penning B.W."/>
            <person name="Salamov A.A."/>
            <person name="Wang Y."/>
            <person name="Zhang L."/>
            <person name="Carpita N.C."/>
            <person name="Freeling M."/>
            <person name="Gingle A.R."/>
            <person name="Hash C.T."/>
            <person name="Keller B."/>
            <person name="Klein P."/>
            <person name="Kresovich S."/>
            <person name="McCann M.C."/>
            <person name="Ming R."/>
            <person name="Peterson D.G."/>
            <person name="Mehboob-ur-Rahman"/>
            <person name="Ware D."/>
            <person name="Westhoff P."/>
            <person name="Mayer K.F."/>
            <person name="Messing J."/>
            <person name="Rokhsar D.S."/>
        </authorList>
    </citation>
    <scope>NUCLEOTIDE SEQUENCE [LARGE SCALE GENOMIC DNA]</scope>
    <source>
        <strain evidence="10">cv. BTx623</strain>
    </source>
</reference>
<dbReference type="FunFam" id="1.10.20.10:FF:000046">
    <property type="entry name" value="transcription initiation factor TFIID subunit 6"/>
    <property type="match status" value="1"/>
</dbReference>
<dbReference type="FunFam" id="1.25.40.770:FF:000004">
    <property type="entry name" value="transcription initiation factor TFIID subunit 6"/>
    <property type="match status" value="1"/>
</dbReference>
<dbReference type="OMA" id="SMASAPI"/>
<proteinExistence type="inferred from homology"/>
<evidence type="ECO:0000256" key="4">
    <source>
        <dbReference type="ARBA" id="ARBA00023159"/>
    </source>
</evidence>
<organism evidence="9 10">
    <name type="scientific">Sorghum bicolor</name>
    <name type="common">Sorghum</name>
    <name type="synonym">Sorghum vulgare</name>
    <dbReference type="NCBI Taxonomy" id="4558"/>
    <lineage>
        <taxon>Eukaryota</taxon>
        <taxon>Viridiplantae</taxon>
        <taxon>Streptophyta</taxon>
        <taxon>Embryophyta</taxon>
        <taxon>Tracheophyta</taxon>
        <taxon>Spermatophyta</taxon>
        <taxon>Magnoliopsida</taxon>
        <taxon>Liliopsida</taxon>
        <taxon>Poales</taxon>
        <taxon>Poaceae</taxon>
        <taxon>PACMAD clade</taxon>
        <taxon>Panicoideae</taxon>
        <taxon>Andropogonodae</taxon>
        <taxon>Andropogoneae</taxon>
        <taxon>Sorghinae</taxon>
        <taxon>Sorghum</taxon>
    </lineage>
</organism>
<dbReference type="ExpressionAtlas" id="A0A1B6QBQ0">
    <property type="expression patterns" value="baseline and differential"/>
</dbReference>
<keyword evidence="10" id="KW-1185">Reference proteome</keyword>
<protein>
    <recommendedName>
        <fullName evidence="8">TATA box binding protein associated factor (TAF) histone-like fold domain-containing protein</fullName>
    </recommendedName>
</protein>
<dbReference type="SUPFAM" id="SSF48371">
    <property type="entry name" value="ARM repeat"/>
    <property type="match status" value="1"/>
</dbReference>
<dbReference type="InParanoid" id="A0A1B6QBQ0"/>
<dbReference type="Pfam" id="PF02969">
    <property type="entry name" value="TAF"/>
    <property type="match status" value="1"/>
</dbReference>
<dbReference type="Gene3D" id="1.10.20.10">
    <property type="entry name" value="Histone, subunit A"/>
    <property type="match status" value="1"/>
</dbReference>
<evidence type="ECO:0000256" key="2">
    <source>
        <dbReference type="ARBA" id="ARBA00007688"/>
    </source>
</evidence>
<dbReference type="SUPFAM" id="SSF47113">
    <property type="entry name" value="Histone-fold"/>
    <property type="match status" value="1"/>
</dbReference>
<evidence type="ECO:0000256" key="6">
    <source>
        <dbReference type="ARBA" id="ARBA00023242"/>
    </source>
</evidence>
<reference evidence="10" key="2">
    <citation type="journal article" date="2018" name="Plant J.">
        <title>The Sorghum bicolor reference genome: improved assembly, gene annotations, a transcriptome atlas, and signatures of genome organization.</title>
        <authorList>
            <person name="McCormick R.F."/>
            <person name="Truong S.K."/>
            <person name="Sreedasyam A."/>
            <person name="Jenkins J."/>
            <person name="Shu S."/>
            <person name="Sims D."/>
            <person name="Kennedy M."/>
            <person name="Amirebrahimi M."/>
            <person name="Weers B.D."/>
            <person name="McKinley B."/>
            <person name="Mattison A."/>
            <person name="Morishige D.T."/>
            <person name="Grimwood J."/>
            <person name="Schmutz J."/>
            <person name="Mullet J.E."/>
        </authorList>
    </citation>
    <scope>NUCLEOTIDE SEQUENCE [LARGE SCALE GENOMIC DNA]</scope>
    <source>
        <strain evidence="10">cv. BTx623</strain>
    </source>
</reference>
<keyword evidence="4" id="KW-0010">Activator</keyword>
<dbReference type="GO" id="GO:0016251">
    <property type="term" value="F:RNA polymerase II general transcription initiation factor activity"/>
    <property type="evidence" value="ECO:0007669"/>
    <property type="project" value="InterPro"/>
</dbReference>
<keyword evidence="6" id="KW-0539">Nucleus</keyword>
<dbReference type="PANTHER" id="PTHR10221:SF9">
    <property type="entry name" value="TRANSCRIPTION INITIATION FACTOR TFIID SUBUNIT 6"/>
    <property type="match status" value="1"/>
</dbReference>
<dbReference type="FunCoup" id="A0A1B6QBQ0">
    <property type="interactions" value="2030"/>
</dbReference>
<dbReference type="InterPro" id="IPR016024">
    <property type="entry name" value="ARM-type_fold"/>
</dbReference>
<dbReference type="EMBL" id="CM000761">
    <property type="protein sequence ID" value="KXG35330.1"/>
    <property type="molecule type" value="Genomic_DNA"/>
</dbReference>
<comment type="similarity">
    <text evidence="2">Belongs to the TAF6 family.</text>
</comment>
<feature type="domain" description="TATA box binding protein associated factor (TAF) histone-like fold" evidence="8">
    <location>
        <begin position="2"/>
        <end position="68"/>
    </location>
</feature>
<name>A0A1B6QBQ0_SORBI</name>
<evidence type="ECO:0000313" key="10">
    <source>
        <dbReference type="Proteomes" id="UP000000768"/>
    </source>
</evidence>
<dbReference type="GO" id="GO:0005669">
    <property type="term" value="C:transcription factor TFIID complex"/>
    <property type="evidence" value="ECO:0000318"/>
    <property type="project" value="GO_Central"/>
</dbReference>
<evidence type="ECO:0000313" key="9">
    <source>
        <dbReference type="EMBL" id="KXG35330.1"/>
    </source>
</evidence>
<comment type="subcellular location">
    <subcellularLocation>
        <location evidence="1">Nucleus</location>
    </subcellularLocation>
</comment>
<dbReference type="Proteomes" id="UP000000768">
    <property type="component" value="Chromosome 2"/>
</dbReference>
<keyword evidence="5" id="KW-0804">Transcription</keyword>
<dbReference type="InterPro" id="IPR037796">
    <property type="entry name" value="TAF6"/>
</dbReference>
<feature type="region of interest" description="Disordered" evidence="7">
    <location>
        <begin position="408"/>
        <end position="436"/>
    </location>
</feature>
<feature type="compositionally biased region" description="Polar residues" evidence="7">
    <location>
        <begin position="414"/>
        <end position="433"/>
    </location>
</feature>
<dbReference type="InterPro" id="IPR011442">
    <property type="entry name" value="TAF6_C"/>
</dbReference>
<dbReference type="CDD" id="cd22931">
    <property type="entry name" value="HFD_TAF6"/>
    <property type="match status" value="1"/>
</dbReference>
<keyword evidence="3" id="KW-0805">Transcription regulation</keyword>
<accession>A0A1B6QBQ0</accession>
<dbReference type="InterPro" id="IPR046344">
    <property type="entry name" value="TAF6_C_sf"/>
</dbReference>